<dbReference type="GO" id="GO:0003676">
    <property type="term" value="F:nucleic acid binding"/>
    <property type="evidence" value="ECO:0007669"/>
    <property type="project" value="InterPro"/>
</dbReference>
<dbReference type="Gene3D" id="3.30.420.10">
    <property type="entry name" value="Ribonuclease H-like superfamily/Ribonuclease H"/>
    <property type="match status" value="1"/>
</dbReference>
<proteinExistence type="predicted"/>
<protein>
    <recommendedName>
        <fullName evidence="4">Integrase catalytic domain-containing protein</fullName>
    </recommendedName>
</protein>
<dbReference type="InterPro" id="IPR012337">
    <property type="entry name" value="RNaseH-like_sf"/>
</dbReference>
<sequence>MLLSQATNTSSGWQDSTNGLRKSPNFSCVRPKLGSSLSTHRIMQEVGYSKKKLLRDNGGEFDKGDTRKVLNSKEITQRLTAPYTPDQNGGTDRKLRTVGEMKPKRFEDHIAAKSYLDDNDNPEIYEEAVNSKDSTNWNKAMKVK</sequence>
<dbReference type="OrthoDB" id="413361at2759"/>
<accession>A0A8X6TF82</accession>
<evidence type="ECO:0000256" key="1">
    <source>
        <dbReference type="SAM" id="MobiDB-lite"/>
    </source>
</evidence>
<name>A0A8X6TF82_NEPPI</name>
<evidence type="ECO:0000313" key="3">
    <source>
        <dbReference type="Proteomes" id="UP000887013"/>
    </source>
</evidence>
<comment type="caution">
    <text evidence="2">The sequence shown here is derived from an EMBL/GenBank/DDBJ whole genome shotgun (WGS) entry which is preliminary data.</text>
</comment>
<dbReference type="Proteomes" id="UP000887013">
    <property type="component" value="Unassembled WGS sequence"/>
</dbReference>
<dbReference type="AlphaFoldDB" id="A0A8X6TF82"/>
<feature type="region of interest" description="Disordered" evidence="1">
    <location>
        <begin position="1"/>
        <end position="26"/>
    </location>
</feature>
<keyword evidence="3" id="KW-1185">Reference proteome</keyword>
<reference evidence="2" key="1">
    <citation type="submission" date="2020-08" db="EMBL/GenBank/DDBJ databases">
        <title>Multicomponent nature underlies the extraordinary mechanical properties of spider dragline silk.</title>
        <authorList>
            <person name="Kono N."/>
            <person name="Nakamura H."/>
            <person name="Mori M."/>
            <person name="Yoshida Y."/>
            <person name="Ohtoshi R."/>
            <person name="Malay A.D."/>
            <person name="Moran D.A.P."/>
            <person name="Tomita M."/>
            <person name="Numata K."/>
            <person name="Arakawa K."/>
        </authorList>
    </citation>
    <scope>NUCLEOTIDE SEQUENCE</scope>
</reference>
<evidence type="ECO:0008006" key="4">
    <source>
        <dbReference type="Google" id="ProtNLM"/>
    </source>
</evidence>
<evidence type="ECO:0000313" key="2">
    <source>
        <dbReference type="EMBL" id="GFT10461.1"/>
    </source>
</evidence>
<dbReference type="InterPro" id="IPR036397">
    <property type="entry name" value="RNaseH_sf"/>
</dbReference>
<organism evidence="2 3">
    <name type="scientific">Nephila pilipes</name>
    <name type="common">Giant wood spider</name>
    <name type="synonym">Nephila maculata</name>
    <dbReference type="NCBI Taxonomy" id="299642"/>
    <lineage>
        <taxon>Eukaryota</taxon>
        <taxon>Metazoa</taxon>
        <taxon>Ecdysozoa</taxon>
        <taxon>Arthropoda</taxon>
        <taxon>Chelicerata</taxon>
        <taxon>Arachnida</taxon>
        <taxon>Araneae</taxon>
        <taxon>Araneomorphae</taxon>
        <taxon>Entelegynae</taxon>
        <taxon>Araneoidea</taxon>
        <taxon>Nephilidae</taxon>
        <taxon>Nephila</taxon>
    </lineage>
</organism>
<dbReference type="EMBL" id="BMAW01057368">
    <property type="protein sequence ID" value="GFT10461.1"/>
    <property type="molecule type" value="Genomic_DNA"/>
</dbReference>
<gene>
    <name evidence="2" type="ORF">NPIL_284161</name>
</gene>
<dbReference type="SUPFAM" id="SSF53098">
    <property type="entry name" value="Ribonuclease H-like"/>
    <property type="match status" value="1"/>
</dbReference>